<sequence>MKLVADVEDFRAPEDNTKHPRKKARMRRSAGVVRPWRGKRLSRSPGSPERLLIIVKEGIQLSRRERETLATEPGWRLTFTTMEVLKGIRLSGHVAHKGKLSWTWLGRRAQQTSLRGVVSKAKTNKQHRFRNLRDAGRN</sequence>
<dbReference type="AlphaFoldDB" id="A0A450Z981"/>
<name>A0A450Z981_9GAMM</name>
<dbReference type="EMBL" id="CAADFS010000100">
    <property type="protein sequence ID" value="VFK50364.1"/>
    <property type="molecule type" value="Genomic_DNA"/>
</dbReference>
<feature type="region of interest" description="Disordered" evidence="1">
    <location>
        <begin position="1"/>
        <end position="45"/>
    </location>
</feature>
<evidence type="ECO:0000256" key="1">
    <source>
        <dbReference type="SAM" id="MobiDB-lite"/>
    </source>
</evidence>
<accession>A0A450Z981</accession>
<protein>
    <submittedName>
        <fullName evidence="2">Uncharacterized protein</fullName>
    </submittedName>
</protein>
<feature type="compositionally biased region" description="Basic residues" evidence="1">
    <location>
        <begin position="19"/>
        <end position="28"/>
    </location>
</feature>
<evidence type="ECO:0000313" key="2">
    <source>
        <dbReference type="EMBL" id="VFK50364.1"/>
    </source>
</evidence>
<gene>
    <name evidence="2" type="ORF">BECKTC1821D_GA0114238_11007</name>
</gene>
<feature type="compositionally biased region" description="Basic and acidic residues" evidence="1">
    <location>
        <begin position="8"/>
        <end position="18"/>
    </location>
</feature>
<proteinExistence type="predicted"/>
<reference evidence="2" key="1">
    <citation type="submission" date="2019-02" db="EMBL/GenBank/DDBJ databases">
        <authorList>
            <person name="Gruber-Vodicka R. H."/>
            <person name="Seah K. B. B."/>
        </authorList>
    </citation>
    <scope>NUCLEOTIDE SEQUENCE</scope>
    <source>
        <strain evidence="2">BECK_BZ123</strain>
    </source>
</reference>
<organism evidence="2">
    <name type="scientific">Candidatus Kentrum sp. TC</name>
    <dbReference type="NCBI Taxonomy" id="2126339"/>
    <lineage>
        <taxon>Bacteria</taxon>
        <taxon>Pseudomonadati</taxon>
        <taxon>Pseudomonadota</taxon>
        <taxon>Gammaproteobacteria</taxon>
        <taxon>Candidatus Kentrum</taxon>
    </lineage>
</organism>